<evidence type="ECO:0000313" key="3">
    <source>
        <dbReference type="EMBL" id="SFV69274.1"/>
    </source>
</evidence>
<sequence>MSISHRFFITIFLLLGAISSFSYATDTSNNIITDNKRNASMVNTLGATDIVDLSAHFTNSTYIISNFIIKSLPNANLGILYMSDGITVVTVGQKLTRVESDGLKFDPITSCTASDALFTYAGVSDEGVEGTVATVTIPLTVGAGCSITVTADDKNNPQMSNRLDAVNILDLSGKDSDGNAVNSFIITSLPSENQGVLYMSDGTTPVHVNQTLTLEEANGLRFDPNANFVGDVTFTYVALGDNGVRSNEATVTIPLINSVTNAPTADDKVNPAMLNTLGAVNILDLSGKDSNGDAITSFIITSLPSSNQGILYMADGKTVVSLNQILTLEEANGLKFDPDINFVGDVKFTYMAIDANGVKSSNATVTIPVVVSHNTDIVIHNDVGVANGDSNPVVIDVLANDIGTSLEGGTVLLVNSDGTYTNEIVVDGEGTWSVNSDNTIVFTPVTPFVGTPTPVNYVVRGINGAVSNTATITIKGQCICKPYTEDIPVFSSLGLFLMMFFSIILGLIFLKKEENMTY</sequence>
<name>A0A1W1CU02_9ZZZZ</name>
<evidence type="ECO:0000256" key="1">
    <source>
        <dbReference type="SAM" id="Phobius"/>
    </source>
</evidence>
<dbReference type="AlphaFoldDB" id="A0A1W1CU02"/>
<proteinExistence type="predicted"/>
<keyword evidence="1" id="KW-0812">Transmembrane</keyword>
<gene>
    <name evidence="3" type="ORF">MNB_SV-13-167</name>
</gene>
<keyword evidence="1" id="KW-0472">Membrane</keyword>
<organism evidence="3">
    <name type="scientific">hydrothermal vent metagenome</name>
    <dbReference type="NCBI Taxonomy" id="652676"/>
    <lineage>
        <taxon>unclassified sequences</taxon>
        <taxon>metagenomes</taxon>
        <taxon>ecological metagenomes</taxon>
    </lineage>
</organism>
<dbReference type="EMBL" id="FPHM01000133">
    <property type="protein sequence ID" value="SFV69274.1"/>
    <property type="molecule type" value="Genomic_DNA"/>
</dbReference>
<evidence type="ECO:0000259" key="2">
    <source>
        <dbReference type="Pfam" id="PF19076"/>
    </source>
</evidence>
<accession>A0A1W1CU02</accession>
<dbReference type="Pfam" id="PF19076">
    <property type="entry name" value="CshA_repeat"/>
    <property type="match status" value="1"/>
</dbReference>
<dbReference type="InterPro" id="IPR026395">
    <property type="entry name" value="CshA_fibril"/>
</dbReference>
<dbReference type="Pfam" id="PF17963">
    <property type="entry name" value="Big_9"/>
    <property type="match status" value="1"/>
</dbReference>
<protein>
    <submittedName>
        <fullName evidence="3">Putative hemagglutinin/hemolysin-related protein</fullName>
    </submittedName>
</protein>
<reference evidence="3" key="1">
    <citation type="submission" date="2016-10" db="EMBL/GenBank/DDBJ databases">
        <authorList>
            <person name="de Groot N.N."/>
        </authorList>
    </citation>
    <scope>NUCLEOTIDE SEQUENCE</scope>
</reference>
<feature type="domain" description="CshA" evidence="2">
    <location>
        <begin position="405"/>
        <end position="468"/>
    </location>
</feature>
<keyword evidence="1" id="KW-1133">Transmembrane helix</keyword>
<feature type="transmembrane region" description="Helical" evidence="1">
    <location>
        <begin position="487"/>
        <end position="510"/>
    </location>
</feature>